<organism evidence="4 5">
    <name type="scientific">Arthrobacter silviterrae</name>
    <dbReference type="NCBI Taxonomy" id="2026658"/>
    <lineage>
        <taxon>Bacteria</taxon>
        <taxon>Bacillati</taxon>
        <taxon>Actinomycetota</taxon>
        <taxon>Actinomycetes</taxon>
        <taxon>Micrococcales</taxon>
        <taxon>Micrococcaceae</taxon>
        <taxon>Arthrobacter</taxon>
    </lineage>
</organism>
<dbReference type="EMBL" id="JAAKZI010000008">
    <property type="protein sequence ID" value="NGN83148.1"/>
    <property type="molecule type" value="Genomic_DNA"/>
</dbReference>
<evidence type="ECO:0000256" key="1">
    <source>
        <dbReference type="ARBA" id="ARBA00023002"/>
    </source>
</evidence>
<dbReference type="Gene3D" id="3.50.50.60">
    <property type="entry name" value="FAD/NAD(P)-binding domain"/>
    <property type="match status" value="1"/>
</dbReference>
<dbReference type="InterPro" id="IPR002938">
    <property type="entry name" value="FAD-bd"/>
</dbReference>
<dbReference type="InterPro" id="IPR036188">
    <property type="entry name" value="FAD/NAD-bd_sf"/>
</dbReference>
<comment type="caution">
    <text evidence="4">The sequence shown here is derived from an EMBL/GenBank/DDBJ whole genome shotgun (WGS) entry which is preliminary data.</text>
</comment>
<dbReference type="PANTHER" id="PTHR13789:SF309">
    <property type="entry name" value="PUTATIVE (AFU_ORTHOLOGUE AFUA_6G14510)-RELATED"/>
    <property type="match status" value="1"/>
</dbReference>
<sequence length="349" mass="35717">MRGRATIIGAGVAGLATARALALEGWDVDVRESAPALPGTGTVLGLWPAALEALEAIGAGPAVRGSGVRVEAAATTGLRTPAGKTLIATNGGGKLLLIRRPLLLEILADGVDVTFGAEVAGPRAVDGADVVIGADGTNSRTRLAVFGGQYAARSLGAVAWRGTVEGAARSHGETWAPGALFGISPAGPDATNWYACLSAGQPFDPPHLQHLRDVFGSWRTGPAEVLKRVTEAGILHHELLEVPRLPSYSCGRVVLVGDAAHSMAPFLGRGACEALVDGVALGRSLGASASVADGLAGYDRARRARTQRLVGISRLVGRTAMMPRGFRERNAVLQAAGAVMGAAGSLKRR</sequence>
<reference evidence="4 5" key="1">
    <citation type="submission" date="2020-02" db="EMBL/GenBank/DDBJ databases">
        <title>Genome sequence of the type strain DSM 27180 of Arthrobacter silviterrae.</title>
        <authorList>
            <person name="Gao J."/>
            <person name="Sun J."/>
        </authorList>
    </citation>
    <scope>NUCLEOTIDE SEQUENCE [LARGE SCALE GENOMIC DNA]</scope>
    <source>
        <strain evidence="4 5">DSM 27180</strain>
    </source>
</reference>
<accession>A0ABX0DFL9</accession>
<dbReference type="RefSeq" id="WP_165181309.1">
    <property type="nucleotide sequence ID" value="NZ_JAAKZI010000008.1"/>
</dbReference>
<gene>
    <name evidence="4" type="ORF">G6N77_06685</name>
</gene>
<proteinExistence type="predicted"/>
<dbReference type="Proteomes" id="UP000479226">
    <property type="component" value="Unassembled WGS sequence"/>
</dbReference>
<evidence type="ECO:0000259" key="3">
    <source>
        <dbReference type="Pfam" id="PF01494"/>
    </source>
</evidence>
<evidence type="ECO:0000313" key="5">
    <source>
        <dbReference type="Proteomes" id="UP000479226"/>
    </source>
</evidence>
<evidence type="ECO:0000313" key="4">
    <source>
        <dbReference type="EMBL" id="NGN83148.1"/>
    </source>
</evidence>
<dbReference type="SUPFAM" id="SSF51905">
    <property type="entry name" value="FAD/NAD(P)-binding domain"/>
    <property type="match status" value="1"/>
</dbReference>
<keyword evidence="1" id="KW-0560">Oxidoreductase</keyword>
<evidence type="ECO:0000256" key="2">
    <source>
        <dbReference type="ARBA" id="ARBA00023033"/>
    </source>
</evidence>
<protein>
    <submittedName>
        <fullName evidence="4">NAD(P)-binding protein</fullName>
    </submittedName>
</protein>
<keyword evidence="5" id="KW-1185">Reference proteome</keyword>
<dbReference type="PRINTS" id="PR00420">
    <property type="entry name" value="RNGMNOXGNASE"/>
</dbReference>
<feature type="domain" description="FAD-binding" evidence="3">
    <location>
        <begin position="127"/>
        <end position="310"/>
    </location>
</feature>
<dbReference type="InterPro" id="IPR050493">
    <property type="entry name" value="FAD-dep_Monooxygenase_BioMet"/>
</dbReference>
<dbReference type="PANTHER" id="PTHR13789">
    <property type="entry name" value="MONOOXYGENASE"/>
    <property type="match status" value="1"/>
</dbReference>
<name>A0ABX0DFL9_9MICC</name>
<dbReference type="Pfam" id="PF01494">
    <property type="entry name" value="FAD_binding_3"/>
    <property type="match status" value="1"/>
</dbReference>
<keyword evidence="2" id="KW-0503">Monooxygenase</keyword>